<sequence>MTMNDHCDDGVIMLAGTIAWRLWGNWNEIRNEGKRIGLSPPTSVMPTMYGIQASCHDVKNVLFSHIFSFDTGEWCDSFVSSPRRLNPFSMWSERAGVVNCNGMLHWVDENDRIFEGFVVFDPFNDAQQCRYINPPIDFDSKDFVNLGVFQGRFRIYHLIHRHNVCIWELEDYEHSELVKMAKGTSPPVSLILAFHPKDSEIVFLQFRNHIMFCNMWMRVLKMAGHLRHRGKILPASYSGDVVSKFVFILEQPSWPTPVPPLPLNFECPLNL</sequence>
<evidence type="ECO:0000259" key="1">
    <source>
        <dbReference type="Pfam" id="PF24750"/>
    </source>
</evidence>
<dbReference type="Proteomes" id="UP001459277">
    <property type="component" value="Unassembled WGS sequence"/>
</dbReference>
<evidence type="ECO:0000313" key="2">
    <source>
        <dbReference type="EMBL" id="KAK9986040.1"/>
    </source>
</evidence>
<gene>
    <name evidence="2" type="ORF">SO802_030991</name>
</gene>
<protein>
    <recommendedName>
        <fullName evidence="1">F-box protein At3g26010-like beta-propeller domain-containing protein</fullName>
    </recommendedName>
</protein>
<dbReference type="InterPro" id="IPR055290">
    <property type="entry name" value="At3g26010-like"/>
</dbReference>
<name>A0AAW2BPT5_9ROSI</name>
<evidence type="ECO:0000313" key="3">
    <source>
        <dbReference type="Proteomes" id="UP001459277"/>
    </source>
</evidence>
<dbReference type="PANTHER" id="PTHR35546:SF130">
    <property type="entry name" value="EXPRESSED PROTEIN"/>
    <property type="match status" value="1"/>
</dbReference>
<comment type="caution">
    <text evidence="2">The sequence shown here is derived from an EMBL/GenBank/DDBJ whole genome shotgun (WGS) entry which is preliminary data.</text>
</comment>
<feature type="domain" description="F-box protein At3g26010-like beta-propeller" evidence="1">
    <location>
        <begin position="57"/>
        <end position="224"/>
    </location>
</feature>
<dbReference type="InterPro" id="IPR056592">
    <property type="entry name" value="Beta-prop_At3g26010-like"/>
</dbReference>
<proteinExistence type="predicted"/>
<keyword evidence="3" id="KW-1185">Reference proteome</keyword>
<dbReference type="EMBL" id="JAZDWU010000011">
    <property type="protein sequence ID" value="KAK9986040.1"/>
    <property type="molecule type" value="Genomic_DNA"/>
</dbReference>
<organism evidence="2 3">
    <name type="scientific">Lithocarpus litseifolius</name>
    <dbReference type="NCBI Taxonomy" id="425828"/>
    <lineage>
        <taxon>Eukaryota</taxon>
        <taxon>Viridiplantae</taxon>
        <taxon>Streptophyta</taxon>
        <taxon>Embryophyta</taxon>
        <taxon>Tracheophyta</taxon>
        <taxon>Spermatophyta</taxon>
        <taxon>Magnoliopsida</taxon>
        <taxon>eudicotyledons</taxon>
        <taxon>Gunneridae</taxon>
        <taxon>Pentapetalae</taxon>
        <taxon>rosids</taxon>
        <taxon>fabids</taxon>
        <taxon>Fagales</taxon>
        <taxon>Fagaceae</taxon>
        <taxon>Lithocarpus</taxon>
    </lineage>
</organism>
<dbReference type="AlphaFoldDB" id="A0AAW2BPT5"/>
<dbReference type="Pfam" id="PF24750">
    <property type="entry name" value="b-prop_At3g26010-like"/>
    <property type="match status" value="1"/>
</dbReference>
<reference evidence="2 3" key="1">
    <citation type="submission" date="2024-01" db="EMBL/GenBank/DDBJ databases">
        <title>A telomere-to-telomere, gap-free genome of sweet tea (Lithocarpus litseifolius).</title>
        <authorList>
            <person name="Zhou J."/>
        </authorList>
    </citation>
    <scope>NUCLEOTIDE SEQUENCE [LARGE SCALE GENOMIC DNA]</scope>
    <source>
        <strain evidence="2">Zhou-2022a</strain>
        <tissue evidence="2">Leaf</tissue>
    </source>
</reference>
<dbReference type="PANTHER" id="PTHR35546">
    <property type="entry name" value="F-BOX PROTEIN INTERACTION DOMAIN PROTEIN-RELATED"/>
    <property type="match status" value="1"/>
</dbReference>
<accession>A0AAW2BPT5</accession>